<sequence length="69" mass="8014">MTLLEVFQSLPASNEKDIKGSIIVQKACELPVKFVFVRNRSQKREWEDYFSTLPMNSAIWKTSLRFSSS</sequence>
<gene>
    <name evidence="1" type="ORF">HQN87_07465</name>
</gene>
<dbReference type="Proteomes" id="UP000711047">
    <property type="component" value="Unassembled WGS sequence"/>
</dbReference>
<reference evidence="1 2" key="1">
    <citation type="submission" date="2020-05" db="EMBL/GenBank/DDBJ databases">
        <title>Paenibacillus glebae, sp. nov., Paenibacillus humi sp. nov., Paenibacillus pedi sp. nov., Paenibacillus terrestris sp. nov. and Paenibacillus terricola sp. nov., isolated from a forest top soil sample.</title>
        <authorList>
            <person name="Qi S."/>
            <person name="Carlier A."/>
            <person name="Cnockaert M."/>
            <person name="Vandamme P."/>
        </authorList>
    </citation>
    <scope>NUCLEOTIDE SEQUENCE [LARGE SCALE GENOMIC DNA]</scope>
    <source>
        <strain evidence="1 2">LMG 29502</strain>
    </source>
</reference>
<evidence type="ECO:0000313" key="1">
    <source>
        <dbReference type="EMBL" id="NQX45166.1"/>
    </source>
</evidence>
<keyword evidence="2" id="KW-1185">Reference proteome</keyword>
<accession>A0ABX2DMU8</accession>
<name>A0ABX2DMU8_9BACL</name>
<protein>
    <submittedName>
        <fullName evidence="1">Uncharacterized protein</fullName>
    </submittedName>
</protein>
<dbReference type="EMBL" id="JABMKX010000003">
    <property type="protein sequence ID" value="NQX45166.1"/>
    <property type="molecule type" value="Genomic_DNA"/>
</dbReference>
<proteinExistence type="predicted"/>
<evidence type="ECO:0000313" key="2">
    <source>
        <dbReference type="Proteomes" id="UP000711047"/>
    </source>
</evidence>
<comment type="caution">
    <text evidence="1">The sequence shown here is derived from an EMBL/GenBank/DDBJ whole genome shotgun (WGS) entry which is preliminary data.</text>
</comment>
<organism evidence="1 2">
    <name type="scientific">Paenibacillus tritici</name>
    <dbReference type="NCBI Taxonomy" id="1873425"/>
    <lineage>
        <taxon>Bacteria</taxon>
        <taxon>Bacillati</taxon>
        <taxon>Bacillota</taxon>
        <taxon>Bacilli</taxon>
        <taxon>Bacillales</taxon>
        <taxon>Paenibacillaceae</taxon>
        <taxon>Paenibacillus</taxon>
    </lineage>
</organism>